<dbReference type="Pfam" id="PF20240">
    <property type="entry name" value="DUF6597"/>
    <property type="match status" value="1"/>
</dbReference>
<reference evidence="5 6" key="1">
    <citation type="submission" date="2020-05" db="EMBL/GenBank/DDBJ databases">
        <title>Bremerella alba sp. nov., a novel planctomycete isolated from the surface of the macroalga Fucus spiralis.</title>
        <authorList>
            <person name="Godinho O."/>
            <person name="Botelho R."/>
            <person name="Albuquerque L."/>
            <person name="Wiegand S."/>
            <person name="Da Costa M.S."/>
            <person name="Lobo-Da-Cunha A."/>
            <person name="Jogler C."/>
            <person name="Lage O.M."/>
        </authorList>
    </citation>
    <scope>NUCLEOTIDE SEQUENCE [LARGE SCALE GENOMIC DNA]</scope>
    <source>
        <strain evidence="5 6">FF15</strain>
    </source>
</reference>
<keyword evidence="2" id="KW-0238">DNA-binding</keyword>
<dbReference type="InterPro" id="IPR018060">
    <property type="entry name" value="HTH_AraC"/>
</dbReference>
<keyword evidence="6" id="KW-1185">Reference proteome</keyword>
<dbReference type="PANTHER" id="PTHR46796:SF15">
    <property type="entry name" value="BLL1074 PROTEIN"/>
    <property type="match status" value="1"/>
</dbReference>
<dbReference type="SUPFAM" id="SSF46689">
    <property type="entry name" value="Homeodomain-like"/>
    <property type="match status" value="1"/>
</dbReference>
<dbReference type="PROSITE" id="PS01124">
    <property type="entry name" value="HTH_ARAC_FAMILY_2"/>
    <property type="match status" value="1"/>
</dbReference>
<evidence type="ECO:0000313" key="6">
    <source>
        <dbReference type="Proteomes" id="UP000551616"/>
    </source>
</evidence>
<dbReference type="Pfam" id="PF12833">
    <property type="entry name" value="HTH_18"/>
    <property type="match status" value="1"/>
</dbReference>
<dbReference type="GO" id="GO:0003700">
    <property type="term" value="F:DNA-binding transcription factor activity"/>
    <property type="evidence" value="ECO:0007669"/>
    <property type="project" value="InterPro"/>
</dbReference>
<protein>
    <submittedName>
        <fullName evidence="5">HTH-type transcriptional activator RhaS</fullName>
    </submittedName>
</protein>
<dbReference type="SMART" id="SM00342">
    <property type="entry name" value="HTH_ARAC"/>
    <property type="match status" value="1"/>
</dbReference>
<evidence type="ECO:0000256" key="2">
    <source>
        <dbReference type="ARBA" id="ARBA00023125"/>
    </source>
</evidence>
<evidence type="ECO:0000256" key="1">
    <source>
        <dbReference type="ARBA" id="ARBA00023015"/>
    </source>
</evidence>
<dbReference type="GO" id="GO:0043565">
    <property type="term" value="F:sequence-specific DNA binding"/>
    <property type="evidence" value="ECO:0007669"/>
    <property type="project" value="InterPro"/>
</dbReference>
<dbReference type="PANTHER" id="PTHR46796">
    <property type="entry name" value="HTH-TYPE TRANSCRIPTIONAL ACTIVATOR RHAS-RELATED"/>
    <property type="match status" value="1"/>
</dbReference>
<comment type="caution">
    <text evidence="5">The sequence shown here is derived from an EMBL/GenBank/DDBJ whole genome shotgun (WGS) entry which is preliminary data.</text>
</comment>
<dbReference type="Proteomes" id="UP000551616">
    <property type="component" value="Unassembled WGS sequence"/>
</dbReference>
<evidence type="ECO:0000259" key="4">
    <source>
        <dbReference type="PROSITE" id="PS01124"/>
    </source>
</evidence>
<feature type="domain" description="HTH araC/xylS-type" evidence="4">
    <location>
        <begin position="141"/>
        <end position="238"/>
    </location>
</feature>
<keyword evidence="1" id="KW-0805">Transcription regulation</keyword>
<dbReference type="InterPro" id="IPR009057">
    <property type="entry name" value="Homeodomain-like_sf"/>
</dbReference>
<dbReference type="EMBL" id="JABRWO010000015">
    <property type="protein sequence ID" value="MBA2117444.1"/>
    <property type="molecule type" value="Genomic_DNA"/>
</dbReference>
<accession>A0A7V8V9Z2</accession>
<evidence type="ECO:0000313" key="5">
    <source>
        <dbReference type="EMBL" id="MBA2117444.1"/>
    </source>
</evidence>
<dbReference type="InterPro" id="IPR050204">
    <property type="entry name" value="AraC_XylS_family_regulators"/>
</dbReference>
<proteinExistence type="predicted"/>
<dbReference type="InterPro" id="IPR046532">
    <property type="entry name" value="DUF6597"/>
</dbReference>
<dbReference type="RefSeq" id="WP_207398824.1">
    <property type="nucleotide sequence ID" value="NZ_JABRWO010000015.1"/>
</dbReference>
<evidence type="ECO:0000256" key="3">
    <source>
        <dbReference type="ARBA" id="ARBA00023163"/>
    </source>
</evidence>
<keyword evidence="3" id="KW-0804">Transcription</keyword>
<name>A0A7V8V9Z2_9BACT</name>
<sequence length="248" mass="27814">MLFNCLPSPGLRPLVSHYWVSRNNRQVTHAILPDGSVDLVFAANATSTECWLFGTSTSAAEVPLVADTNYLGVRFRPGQARHFMSLAAKELTDHHEAASEVLRFSLEDVPEQIATPQVFQRLDQLLANHLACRHPDEHRVDQVIRWIEKHSGNVRIEEAASMYGRSRRQLERTFLDDVGISPKLFASIVRFQTAAALIGRPSAKLADVALAAGYTDQSHMTNDFRRLTGNSPVRFLKKHVAFLQDEND</sequence>
<organism evidence="5 6">
    <name type="scientific">Bremerella alba</name>
    <dbReference type="NCBI Taxonomy" id="980252"/>
    <lineage>
        <taxon>Bacteria</taxon>
        <taxon>Pseudomonadati</taxon>
        <taxon>Planctomycetota</taxon>
        <taxon>Planctomycetia</taxon>
        <taxon>Pirellulales</taxon>
        <taxon>Pirellulaceae</taxon>
        <taxon>Bremerella</taxon>
    </lineage>
</organism>
<dbReference type="Gene3D" id="1.10.10.60">
    <property type="entry name" value="Homeodomain-like"/>
    <property type="match status" value="1"/>
</dbReference>
<gene>
    <name evidence="5" type="primary">rhaS_5</name>
    <name evidence="5" type="ORF">HOV93_46430</name>
</gene>
<dbReference type="AlphaFoldDB" id="A0A7V8V9Z2"/>